<evidence type="ECO:0000313" key="2">
    <source>
        <dbReference type="EMBL" id="ARU99065.1"/>
    </source>
</evidence>
<organism evidence="1 4">
    <name type="scientific">Tatumella citrea</name>
    <name type="common">Pantoea citrea</name>
    <dbReference type="NCBI Taxonomy" id="53336"/>
    <lineage>
        <taxon>Bacteria</taxon>
        <taxon>Pseudomonadati</taxon>
        <taxon>Pseudomonadota</taxon>
        <taxon>Gammaproteobacteria</taxon>
        <taxon>Enterobacterales</taxon>
        <taxon>Erwiniaceae</taxon>
        <taxon>Tatumella</taxon>
    </lineage>
</organism>
<dbReference type="AlphaFoldDB" id="A0A1Y0LMB8"/>
<evidence type="ECO:0000313" key="3">
    <source>
        <dbReference type="Proteomes" id="UP000195729"/>
    </source>
</evidence>
<dbReference type="Proteomes" id="UP000195814">
    <property type="component" value="Chromosome"/>
</dbReference>
<dbReference type="Proteomes" id="UP000195729">
    <property type="component" value="Chromosome"/>
</dbReference>
<proteinExistence type="predicted"/>
<dbReference type="KEGG" id="tci:A7K98_15510"/>
<sequence>MNLHLMADRGKEGYLIYNQYTNNTVTALPSPLIVDQQGNAQRLDNSAAEVNAGFIAHNSILKPSLAQRQEGRAPVPEGLVRIASWNHQNEMLNVSKMRDVFLKYIPLFSGFSSTEYCTGKVSHAEVRRENLKVNASLQNIDMSALPRPPLKRASRVQFYGFNTCFSYLAQQKSNLPVFAAMSRELGENWAIFVPGSQQHQPWIFNEGRAYPFAKEGESRS</sequence>
<gene>
    <name evidence="1" type="ORF">A7K98_15510</name>
    <name evidence="2" type="ORF">A7K99_15495</name>
</gene>
<evidence type="ECO:0000313" key="1">
    <source>
        <dbReference type="EMBL" id="ARU95027.1"/>
    </source>
</evidence>
<evidence type="ECO:0000313" key="4">
    <source>
        <dbReference type="Proteomes" id="UP000195814"/>
    </source>
</evidence>
<dbReference type="EMBL" id="CP015581">
    <property type="protein sequence ID" value="ARU99065.1"/>
    <property type="molecule type" value="Genomic_DNA"/>
</dbReference>
<name>A0A1Y0LMB8_TATCI</name>
<protein>
    <submittedName>
        <fullName evidence="1">Uncharacterized protein</fullName>
    </submittedName>
</protein>
<reference evidence="3 4" key="1">
    <citation type="submission" date="2016-05" db="EMBL/GenBank/DDBJ databases">
        <title>Complete genome sequence of two 2,5-diketo-D-glunonic acid producing strain Tatumella citrea.</title>
        <authorList>
            <person name="Duan C."/>
            <person name="Yang J."/>
            <person name="Yang S."/>
        </authorList>
    </citation>
    <scope>NUCLEOTIDE SEQUENCE [LARGE SCALE GENOMIC DNA]</scope>
    <source>
        <strain evidence="2 3">ATCC 39140</strain>
        <strain evidence="1 4">DSM 13699</strain>
    </source>
</reference>
<dbReference type="EMBL" id="CP015579">
    <property type="protein sequence ID" value="ARU95027.1"/>
    <property type="molecule type" value="Genomic_DNA"/>
</dbReference>
<keyword evidence="3" id="KW-1185">Reference proteome</keyword>
<accession>A0A1Y0LMB8</accession>